<feature type="domain" description="CobW C-terminal" evidence="7">
    <location>
        <begin position="255"/>
        <end position="350"/>
    </location>
</feature>
<dbReference type="Proteomes" id="UP000094412">
    <property type="component" value="Unassembled WGS sequence"/>
</dbReference>
<comment type="catalytic activity">
    <reaction evidence="6">
        <text>GTP + H2O = GDP + phosphate + H(+)</text>
        <dbReference type="Rhea" id="RHEA:19669"/>
        <dbReference type="ChEBI" id="CHEBI:15377"/>
        <dbReference type="ChEBI" id="CHEBI:15378"/>
        <dbReference type="ChEBI" id="CHEBI:37565"/>
        <dbReference type="ChEBI" id="CHEBI:43474"/>
        <dbReference type="ChEBI" id="CHEBI:58189"/>
    </reaction>
    <physiologicalReaction direction="left-to-right" evidence="6">
        <dbReference type="Rhea" id="RHEA:19670"/>
    </physiologicalReaction>
</comment>
<evidence type="ECO:0000256" key="1">
    <source>
        <dbReference type="ARBA" id="ARBA00022741"/>
    </source>
</evidence>
<keyword evidence="9" id="KW-1185">Reference proteome</keyword>
<dbReference type="InterPro" id="IPR036627">
    <property type="entry name" value="CobW-likC_sf"/>
</dbReference>
<dbReference type="SMART" id="SM00833">
    <property type="entry name" value="CobW_C"/>
    <property type="match status" value="1"/>
</dbReference>
<dbReference type="GO" id="GO:0005524">
    <property type="term" value="F:ATP binding"/>
    <property type="evidence" value="ECO:0007669"/>
    <property type="project" value="UniProtKB-KW"/>
</dbReference>
<gene>
    <name evidence="8" type="ORF">QV13_02800</name>
</gene>
<dbReference type="InterPro" id="IPR027417">
    <property type="entry name" value="P-loop_NTPase"/>
</dbReference>
<keyword evidence="3" id="KW-0143">Chaperone</keyword>
<dbReference type="AlphaFoldDB" id="A0A1C2EB42"/>
<organism evidence="8 9">
    <name type="scientific">Mesorhizobium hungaricum</name>
    <dbReference type="NCBI Taxonomy" id="1566387"/>
    <lineage>
        <taxon>Bacteria</taxon>
        <taxon>Pseudomonadati</taxon>
        <taxon>Pseudomonadota</taxon>
        <taxon>Alphaproteobacteria</taxon>
        <taxon>Hyphomicrobiales</taxon>
        <taxon>Phyllobacteriaceae</taxon>
        <taxon>Mesorhizobium</taxon>
    </lineage>
</organism>
<dbReference type="GO" id="GO:0016787">
    <property type="term" value="F:hydrolase activity"/>
    <property type="evidence" value="ECO:0007669"/>
    <property type="project" value="UniProtKB-KW"/>
</dbReference>
<dbReference type="CDD" id="cd03112">
    <property type="entry name" value="CobW-like"/>
    <property type="match status" value="1"/>
</dbReference>
<comment type="caution">
    <text evidence="8">The sequence shown here is derived from an EMBL/GenBank/DDBJ whole genome shotgun (WGS) entry which is preliminary data.</text>
</comment>
<dbReference type="SUPFAM" id="SSF52540">
    <property type="entry name" value="P-loop containing nucleoside triphosphate hydrolases"/>
    <property type="match status" value="1"/>
</dbReference>
<dbReference type="InterPro" id="IPR003495">
    <property type="entry name" value="CobW/HypB/UreG_nucleotide-bd"/>
</dbReference>
<dbReference type="Pfam" id="PF07683">
    <property type="entry name" value="CobW_C"/>
    <property type="match status" value="1"/>
</dbReference>
<dbReference type="PANTHER" id="PTHR13748:SF62">
    <property type="entry name" value="COBW DOMAIN-CONTAINING PROTEIN"/>
    <property type="match status" value="1"/>
</dbReference>
<evidence type="ECO:0000313" key="8">
    <source>
        <dbReference type="EMBL" id="OCX24204.1"/>
    </source>
</evidence>
<protein>
    <submittedName>
        <fullName evidence="8">ATP-binding protein</fullName>
    </submittedName>
</protein>
<dbReference type="STRING" id="1566387.QV13_02800"/>
<dbReference type="Pfam" id="PF02492">
    <property type="entry name" value="cobW"/>
    <property type="match status" value="1"/>
</dbReference>
<evidence type="ECO:0000256" key="6">
    <source>
        <dbReference type="ARBA" id="ARBA00049117"/>
    </source>
</evidence>
<accession>A0A1C2EB42</accession>
<keyword evidence="1" id="KW-0547">Nucleotide-binding</keyword>
<dbReference type="EMBL" id="MDEO01000022">
    <property type="protein sequence ID" value="OCX24204.1"/>
    <property type="molecule type" value="Genomic_DNA"/>
</dbReference>
<evidence type="ECO:0000256" key="2">
    <source>
        <dbReference type="ARBA" id="ARBA00022801"/>
    </source>
</evidence>
<dbReference type="InterPro" id="IPR011629">
    <property type="entry name" value="CobW-like_C"/>
</dbReference>
<dbReference type="RefSeq" id="WP_024926211.1">
    <property type="nucleotide sequence ID" value="NZ_MDEO01000022.1"/>
</dbReference>
<evidence type="ECO:0000256" key="5">
    <source>
        <dbReference type="ARBA" id="ARBA00045658"/>
    </source>
</evidence>
<dbReference type="Gene3D" id="3.40.50.300">
    <property type="entry name" value="P-loop containing nucleotide triphosphate hydrolases"/>
    <property type="match status" value="1"/>
</dbReference>
<evidence type="ECO:0000313" key="9">
    <source>
        <dbReference type="Proteomes" id="UP000094412"/>
    </source>
</evidence>
<keyword evidence="8" id="KW-0067">ATP-binding</keyword>
<dbReference type="InterPro" id="IPR051316">
    <property type="entry name" value="Zinc-reg_GTPase_activator"/>
</dbReference>
<reference evidence="8 9" key="1">
    <citation type="submission" date="2016-08" db="EMBL/GenBank/DDBJ databases">
        <title>Whole genome sequence of Mesorhizobium sp. strain UASWS1009 isolated from industrial sewage.</title>
        <authorList>
            <person name="Crovadore J."/>
            <person name="Calmin G."/>
            <person name="Chablais R."/>
            <person name="Cochard B."/>
            <person name="Lefort F."/>
        </authorList>
    </citation>
    <scope>NUCLEOTIDE SEQUENCE [LARGE SCALE GENOMIC DNA]</scope>
    <source>
        <strain evidence="8 9">UASWS1009</strain>
    </source>
</reference>
<evidence type="ECO:0000256" key="3">
    <source>
        <dbReference type="ARBA" id="ARBA00023186"/>
    </source>
</evidence>
<keyword evidence="2" id="KW-0378">Hydrolase</keyword>
<comment type="similarity">
    <text evidence="4">Belongs to the SIMIBI class G3E GTPase family. ZNG1 subfamily.</text>
</comment>
<name>A0A1C2EB42_9HYPH</name>
<dbReference type="OrthoDB" id="9808822at2"/>
<dbReference type="Gene3D" id="3.30.1220.10">
    <property type="entry name" value="CobW-like, C-terminal domain"/>
    <property type="match status" value="1"/>
</dbReference>
<dbReference type="PANTHER" id="PTHR13748">
    <property type="entry name" value="COBW-RELATED"/>
    <property type="match status" value="1"/>
</dbReference>
<dbReference type="SUPFAM" id="SSF90002">
    <property type="entry name" value="Hypothetical protein YjiA, C-terminal domain"/>
    <property type="match status" value="1"/>
</dbReference>
<comment type="function">
    <text evidence="5">Zinc chaperone that directly transfers zinc cofactor to target proteins, thereby activating them. Zinc is transferred from the CXCC motif in the GTPase domain to the zinc binding site in target proteins in a process requiring GTP hydrolysis.</text>
</comment>
<evidence type="ECO:0000259" key="7">
    <source>
        <dbReference type="SMART" id="SM00833"/>
    </source>
</evidence>
<proteinExistence type="inferred from homology"/>
<dbReference type="GO" id="GO:0005737">
    <property type="term" value="C:cytoplasm"/>
    <property type="evidence" value="ECO:0007669"/>
    <property type="project" value="TreeGrafter"/>
</dbReference>
<sequence>MNEADAGLIPVTILTGFLGSGKTTLLNRLLKEPSLAGAAVIVNEFGAVGLDHLLIEASEEQFQLLDNGCVCCTVRGDLVETLKALHRRTAEGELPQLSRVVIETTGLADPAPILHTLIAEPELASRYRIAGVVTTVDAVNGPATLERHAEAAKQVAVADRLIITKADLADGWTVEALERRLAALAPAAERSLVADVELETLLDAETLAGEARADRIAAWFDKAEQSVHDHAHECGAGCDHHDHDHHHDHGRHHGIQSYSFVIDEPVEWSAFATWLDYVAALKGEDLLRLKGLVCVADDPERPLVLHGVQHVFHPPVRLDAWPSEDRRTRLVFIVRDIAREVIERTLVKFAGVRPAGPQAPERHAA</sequence>
<evidence type="ECO:0000256" key="4">
    <source>
        <dbReference type="ARBA" id="ARBA00034320"/>
    </source>
</evidence>